<dbReference type="Proteomes" id="UP000627538">
    <property type="component" value="Unassembled WGS sequence"/>
</dbReference>
<feature type="transmembrane region" description="Helical" evidence="6">
    <location>
        <begin position="731"/>
        <end position="759"/>
    </location>
</feature>
<feature type="transmembrane region" description="Helical" evidence="6">
    <location>
        <begin position="442"/>
        <end position="462"/>
    </location>
</feature>
<evidence type="ECO:0000256" key="4">
    <source>
        <dbReference type="ARBA" id="ARBA00022989"/>
    </source>
</evidence>
<feature type="transmembrane region" description="Helical" evidence="6">
    <location>
        <begin position="617"/>
        <end position="635"/>
    </location>
</feature>
<feature type="transmembrane region" description="Helical" evidence="6">
    <location>
        <begin position="377"/>
        <end position="404"/>
    </location>
</feature>
<reference evidence="8 9" key="1">
    <citation type="submission" date="2020-08" db="EMBL/GenBank/DDBJ databases">
        <title>Winkia gen. nov., sp. nov., isolated from faeces of the Anser albifrons in China.</title>
        <authorList>
            <person name="Liu Q."/>
        </authorList>
    </citation>
    <scope>NUCLEOTIDE SEQUENCE [LARGE SCALE GENOMIC DNA]</scope>
    <source>
        <strain evidence="8 9">C62</strain>
    </source>
</reference>
<keyword evidence="5 6" id="KW-0472">Membrane</keyword>
<protein>
    <submittedName>
        <fullName evidence="8">MMPL family transporter</fullName>
    </submittedName>
</protein>
<evidence type="ECO:0000256" key="2">
    <source>
        <dbReference type="ARBA" id="ARBA00022475"/>
    </source>
</evidence>
<dbReference type="Pfam" id="PF03176">
    <property type="entry name" value="MMPL"/>
    <property type="match status" value="2"/>
</dbReference>
<feature type="transmembrane region" description="Helical" evidence="6">
    <location>
        <begin position="261"/>
        <end position="278"/>
    </location>
</feature>
<accession>A0A8I0KSD1</accession>
<feature type="transmembrane region" description="Helical" evidence="6">
    <location>
        <begin position="284"/>
        <end position="305"/>
    </location>
</feature>
<feature type="transmembrane region" description="Helical" evidence="6">
    <location>
        <begin position="655"/>
        <end position="677"/>
    </location>
</feature>
<feature type="domain" description="Membrane transport protein MMPL" evidence="7">
    <location>
        <begin position="544"/>
        <end position="765"/>
    </location>
</feature>
<dbReference type="InterPro" id="IPR050545">
    <property type="entry name" value="Mycobact_MmpL"/>
</dbReference>
<evidence type="ECO:0000313" key="9">
    <source>
        <dbReference type="Proteomes" id="UP000627538"/>
    </source>
</evidence>
<sequence length="798" mass="85406">MYRALARHVARYPKRIIAGWMLLVVVTASIALWGFGTPLFDRLHSDLPQAQTSQSYRGNAIMESEQASSYSIVAGLDHLDLGDDPARAREMRARAAAGGAGAAAPPAGAFPRLQALDDALGPQLDRIAHMDGVSQVASVFHPTLAALDPATDELVNDAGTHAAIIVTVNADDGGGVIGARGKARIDAVEKALDDLQPRLRDVVGDDASVSVTHARLLESTSIAELKRDLVVSESIGIPVSIIILVLVFGGVLAALMPAAGAIVAISTALAVMLGMTYIGEQQSFAVNVISVLGLGLSIDYGLLILSRYREELRADASGTALVLPGIAPARQRYVRPLEATLASAGRTVLFSAITVAVSILGMLVFEPNLLRSLGVAGVSVVVLAAACALTLVPALAFLASARLARPSRWRLLRLVGPQLEGQRDPARSPWYRLGRTVNRHPWPFLLVSVIVLLTCVIPVGHLQLRNSMLELLSASNPQRITLEKFSDVEAMATTPITIVARADDPDEVRAWGEDIATWDHVRQVSEPRPIGDGYRYMRVSLTDDDRGSPEAEQLVTRIREHVPKGMTVYVTGQAAQQHDFVAALARGLPGCLAIIMGATLILLFAMTRSIIVPIKALVINSLSLVAALGICTWVFQDGHGVALLGAPQLGGLESYVVVMMLCIGFGLSMDYEVFLLARMRETYVITGDNDRAVVTGVFHSGRIITSAAGILVCVFLAFCTSSMIALKQVGFVMAVAVVLDATIVRLCLVPSLMTLFGALNWWAPRWLHRTSPHETALRGEEWDTVSHDAEGTSRVHRG</sequence>
<keyword evidence="9" id="KW-1185">Reference proteome</keyword>
<gene>
    <name evidence="8" type="ORF">H8R10_08495</name>
</gene>
<evidence type="ECO:0000256" key="1">
    <source>
        <dbReference type="ARBA" id="ARBA00004651"/>
    </source>
</evidence>
<evidence type="ECO:0000259" key="7">
    <source>
        <dbReference type="Pfam" id="PF03176"/>
    </source>
</evidence>
<feature type="domain" description="Membrane transport protein MMPL" evidence="7">
    <location>
        <begin position="134"/>
        <end position="443"/>
    </location>
</feature>
<proteinExistence type="predicted"/>
<dbReference type="GO" id="GO:0005886">
    <property type="term" value="C:plasma membrane"/>
    <property type="evidence" value="ECO:0007669"/>
    <property type="project" value="UniProtKB-SubCell"/>
</dbReference>
<comment type="subcellular location">
    <subcellularLocation>
        <location evidence="1">Cell membrane</location>
        <topology evidence="1">Multi-pass membrane protein</topology>
    </subcellularLocation>
</comment>
<feature type="transmembrane region" description="Helical" evidence="6">
    <location>
        <begin position="235"/>
        <end position="254"/>
    </location>
</feature>
<feature type="transmembrane region" description="Helical" evidence="6">
    <location>
        <begin position="16"/>
        <end position="35"/>
    </location>
</feature>
<dbReference type="PANTHER" id="PTHR33406">
    <property type="entry name" value="MEMBRANE PROTEIN MJ1562-RELATED"/>
    <property type="match status" value="1"/>
</dbReference>
<keyword evidence="3 6" id="KW-0812">Transmembrane</keyword>
<dbReference type="AlphaFoldDB" id="A0A8I0KSD1"/>
<dbReference type="SUPFAM" id="SSF82866">
    <property type="entry name" value="Multidrug efflux transporter AcrB transmembrane domain"/>
    <property type="match status" value="2"/>
</dbReference>
<feature type="transmembrane region" description="Helical" evidence="6">
    <location>
        <begin position="347"/>
        <end position="365"/>
    </location>
</feature>
<dbReference type="Gene3D" id="1.20.1640.10">
    <property type="entry name" value="Multidrug efflux transporter AcrB transmembrane domain"/>
    <property type="match status" value="2"/>
</dbReference>
<feature type="transmembrane region" description="Helical" evidence="6">
    <location>
        <begin position="587"/>
        <end position="605"/>
    </location>
</feature>
<evidence type="ECO:0000256" key="5">
    <source>
        <dbReference type="ARBA" id="ARBA00023136"/>
    </source>
</evidence>
<dbReference type="InterPro" id="IPR004869">
    <property type="entry name" value="MMPL_dom"/>
</dbReference>
<organism evidence="8 9">
    <name type="scientific">Nanchangia anserum</name>
    <dbReference type="NCBI Taxonomy" id="2692125"/>
    <lineage>
        <taxon>Bacteria</taxon>
        <taxon>Bacillati</taxon>
        <taxon>Actinomycetota</taxon>
        <taxon>Actinomycetes</taxon>
        <taxon>Actinomycetales</taxon>
        <taxon>Actinomycetaceae</taxon>
        <taxon>Nanchangia</taxon>
    </lineage>
</organism>
<dbReference type="RefSeq" id="WP_191072368.1">
    <property type="nucleotide sequence ID" value="NZ_CP060506.1"/>
</dbReference>
<name>A0A8I0KSD1_9ACTO</name>
<evidence type="ECO:0000313" key="8">
    <source>
        <dbReference type="EMBL" id="MBD3690262.1"/>
    </source>
</evidence>
<evidence type="ECO:0000256" key="6">
    <source>
        <dbReference type="SAM" id="Phobius"/>
    </source>
</evidence>
<evidence type="ECO:0000256" key="3">
    <source>
        <dbReference type="ARBA" id="ARBA00022692"/>
    </source>
</evidence>
<keyword evidence="4 6" id="KW-1133">Transmembrane helix</keyword>
<comment type="caution">
    <text evidence="8">The sequence shown here is derived from an EMBL/GenBank/DDBJ whole genome shotgun (WGS) entry which is preliminary data.</text>
</comment>
<dbReference type="EMBL" id="JACRUO010000003">
    <property type="protein sequence ID" value="MBD3690262.1"/>
    <property type="molecule type" value="Genomic_DNA"/>
</dbReference>
<keyword evidence="2" id="KW-1003">Cell membrane</keyword>
<dbReference type="PANTHER" id="PTHR33406:SF13">
    <property type="entry name" value="MEMBRANE PROTEIN YDFJ"/>
    <property type="match status" value="1"/>
</dbReference>
<feature type="transmembrane region" description="Helical" evidence="6">
    <location>
        <begin position="703"/>
        <end position="725"/>
    </location>
</feature>